<protein>
    <submittedName>
        <fullName evidence="1">Uncharacterized protein</fullName>
    </submittedName>
</protein>
<name>A0A0J6FMP4_COCPO</name>
<dbReference type="Proteomes" id="UP000054567">
    <property type="component" value="Unassembled WGS sequence"/>
</dbReference>
<dbReference type="AlphaFoldDB" id="A0A0J6FMP4"/>
<sequence length="127" mass="14382">MNFEGKRFSSLIPSVSQLSRNWPHEDTRNETRTLNQLLSTRSARTHFAGVAFGMQGYPPIPDIRWQHRCLKTISLIGQSHSEWSLGLDLVRRNGVISRRLKGMPESETLIPEPKTQGGKSGMFLHAL</sequence>
<reference evidence="1 2" key="1">
    <citation type="submission" date="2007-06" db="EMBL/GenBank/DDBJ databases">
        <title>The Genome Sequence of Coccidioides posadasii RMSCC_3488.</title>
        <authorList>
            <consortium name="Coccidioides Genome Resources Consortium"/>
            <consortium name="The Broad Institute Genome Sequencing Platform"/>
            <person name="Henn M.R."/>
            <person name="Sykes S."/>
            <person name="Young S."/>
            <person name="Jaffe D."/>
            <person name="Berlin A."/>
            <person name="Alvarez P."/>
            <person name="Butler J."/>
            <person name="Gnerre S."/>
            <person name="Grabherr M."/>
            <person name="Mauceli E."/>
            <person name="Brockman W."/>
            <person name="Kodira C."/>
            <person name="Alvarado L."/>
            <person name="Zeng Q."/>
            <person name="Crawford M."/>
            <person name="Antoine C."/>
            <person name="Devon K."/>
            <person name="Galgiani J."/>
            <person name="Orsborn K."/>
            <person name="Lewis M.L."/>
            <person name="Nusbaum C."/>
            <person name="Galagan J."/>
            <person name="Birren B."/>
        </authorList>
    </citation>
    <scope>NUCLEOTIDE SEQUENCE [LARGE SCALE GENOMIC DNA]</scope>
    <source>
        <strain evidence="1 2">RMSCC 3488</strain>
    </source>
</reference>
<dbReference type="VEuPathDB" id="FungiDB:CPAG_07956"/>
<gene>
    <name evidence="1" type="ORF">CPAG_07956</name>
</gene>
<evidence type="ECO:0000313" key="2">
    <source>
        <dbReference type="Proteomes" id="UP000054567"/>
    </source>
</evidence>
<reference evidence="2" key="2">
    <citation type="journal article" date="2009" name="Genome Res.">
        <title>Comparative genomic analyses of the human fungal pathogens Coccidioides and their relatives.</title>
        <authorList>
            <person name="Sharpton T.J."/>
            <person name="Stajich J.E."/>
            <person name="Rounsley S.D."/>
            <person name="Gardner M.J."/>
            <person name="Wortman J.R."/>
            <person name="Jordar V.S."/>
            <person name="Maiti R."/>
            <person name="Kodira C.D."/>
            <person name="Neafsey D.E."/>
            <person name="Zeng Q."/>
            <person name="Hung C.-Y."/>
            <person name="McMahan C."/>
            <person name="Muszewska A."/>
            <person name="Grynberg M."/>
            <person name="Mandel M.A."/>
            <person name="Kellner E.M."/>
            <person name="Barker B.M."/>
            <person name="Galgiani J.N."/>
            <person name="Orbach M.J."/>
            <person name="Kirkland T.N."/>
            <person name="Cole G.T."/>
            <person name="Henn M.R."/>
            <person name="Birren B.W."/>
            <person name="Taylor J.W."/>
        </authorList>
    </citation>
    <scope>NUCLEOTIDE SEQUENCE [LARGE SCALE GENOMIC DNA]</scope>
    <source>
        <strain evidence="2">RMSCC 3488</strain>
    </source>
</reference>
<dbReference type="EMBL" id="DS268113">
    <property type="protein sequence ID" value="KMM71653.1"/>
    <property type="molecule type" value="Genomic_DNA"/>
</dbReference>
<evidence type="ECO:0000313" key="1">
    <source>
        <dbReference type="EMBL" id="KMM71653.1"/>
    </source>
</evidence>
<accession>A0A0J6FMP4</accession>
<proteinExistence type="predicted"/>
<organism evidence="1 2">
    <name type="scientific">Coccidioides posadasii RMSCC 3488</name>
    <dbReference type="NCBI Taxonomy" id="454284"/>
    <lineage>
        <taxon>Eukaryota</taxon>
        <taxon>Fungi</taxon>
        <taxon>Dikarya</taxon>
        <taxon>Ascomycota</taxon>
        <taxon>Pezizomycotina</taxon>
        <taxon>Eurotiomycetes</taxon>
        <taxon>Eurotiomycetidae</taxon>
        <taxon>Onygenales</taxon>
        <taxon>Onygenaceae</taxon>
        <taxon>Coccidioides</taxon>
    </lineage>
</organism>
<reference evidence="2" key="3">
    <citation type="journal article" date="2010" name="Genome Res.">
        <title>Population genomic sequencing of Coccidioides fungi reveals recent hybridization and transposon control.</title>
        <authorList>
            <person name="Neafsey D.E."/>
            <person name="Barker B.M."/>
            <person name="Sharpton T.J."/>
            <person name="Stajich J.E."/>
            <person name="Park D.J."/>
            <person name="Whiston E."/>
            <person name="Hung C.-Y."/>
            <person name="McMahan C."/>
            <person name="White J."/>
            <person name="Sykes S."/>
            <person name="Heiman D."/>
            <person name="Young S."/>
            <person name="Zeng Q."/>
            <person name="Abouelleil A."/>
            <person name="Aftuck L."/>
            <person name="Bessette D."/>
            <person name="Brown A."/>
            <person name="FitzGerald M."/>
            <person name="Lui A."/>
            <person name="Macdonald J.P."/>
            <person name="Priest M."/>
            <person name="Orbach M.J."/>
            <person name="Galgiani J.N."/>
            <person name="Kirkland T.N."/>
            <person name="Cole G.T."/>
            <person name="Birren B.W."/>
            <person name="Henn M.R."/>
            <person name="Taylor J.W."/>
            <person name="Rounsley S.D."/>
        </authorList>
    </citation>
    <scope>NUCLEOTIDE SEQUENCE [LARGE SCALE GENOMIC DNA]</scope>
    <source>
        <strain evidence="2">RMSCC 3488</strain>
    </source>
</reference>